<comment type="subunit">
    <text evidence="3">Monomer.</text>
</comment>
<dbReference type="Pfam" id="PF02221">
    <property type="entry name" value="E1_DerP2_DerF2"/>
    <property type="match status" value="1"/>
</dbReference>
<name>A0A4Y8DIG7_9HELO</name>
<dbReference type="InterPro" id="IPR003172">
    <property type="entry name" value="ML_dom"/>
</dbReference>
<dbReference type="OrthoDB" id="6409159at2759"/>
<evidence type="ECO:0000313" key="11">
    <source>
        <dbReference type="Proteomes" id="UP000297299"/>
    </source>
</evidence>
<comment type="caution">
    <text evidence="10">The sequence shown here is derived from an EMBL/GenBank/DDBJ whole genome shotgun (WGS) entry which is preliminary data.</text>
</comment>
<dbReference type="Proteomes" id="UP000297299">
    <property type="component" value="Unassembled WGS sequence"/>
</dbReference>
<feature type="chain" id="PRO_5021425056" description="Phosphatidylglycerol/phosphatidylinositol transfer protein" evidence="8">
    <location>
        <begin position="20"/>
        <end position="168"/>
    </location>
</feature>
<dbReference type="FunFam" id="2.60.40.770:FF:000004">
    <property type="entry name" value="Phosphatidylglycerol/phosphatidylinositol transfer protein"/>
    <property type="match status" value="1"/>
</dbReference>
<dbReference type="PANTHER" id="PTHR11306:SF0">
    <property type="entry name" value="PHOSPHATIDYLGLYCEROL_PHOSPHATIDYLINOSITOL TRANSFER PROTEIN"/>
    <property type="match status" value="1"/>
</dbReference>
<accession>A0A4Y8DIG7</accession>
<dbReference type="SUPFAM" id="SSF81296">
    <property type="entry name" value="E set domains"/>
    <property type="match status" value="1"/>
</dbReference>
<dbReference type="InterPro" id="IPR033917">
    <property type="entry name" value="ML_PG-PI_TP"/>
</dbReference>
<sequence length="168" mass="18100">MKFSVSLVTLLFSSTFVAASPFFSSGQTVLGDNTDVPGNNPLSYCKSDRSSDILTLDHVNLNPNPPLAGKKLTIEAVGKLSQKLEDGAYVRLQVKYGLIRLISVTEDLCKQVSNVDLSCPIDAGDITITKDVELPNQIPPGTYTVFADAFTADDEPIICLQATVTFAR</sequence>
<dbReference type="GO" id="GO:0032366">
    <property type="term" value="P:intracellular sterol transport"/>
    <property type="evidence" value="ECO:0007669"/>
    <property type="project" value="InterPro"/>
</dbReference>
<evidence type="ECO:0000256" key="1">
    <source>
        <dbReference type="ARBA" id="ARBA00002053"/>
    </source>
</evidence>
<evidence type="ECO:0000259" key="9">
    <source>
        <dbReference type="SMART" id="SM00737"/>
    </source>
</evidence>
<dbReference type="Gene3D" id="2.60.40.770">
    <property type="match status" value="1"/>
</dbReference>
<keyword evidence="7" id="KW-0445">Lipid transport</keyword>
<evidence type="ECO:0000313" key="10">
    <source>
        <dbReference type="EMBL" id="TEY87565.1"/>
    </source>
</evidence>
<gene>
    <name evidence="10" type="ORF">BOTCAL_0001g00930</name>
</gene>
<evidence type="ECO:0000256" key="2">
    <source>
        <dbReference type="ARBA" id="ARBA00006370"/>
    </source>
</evidence>
<evidence type="ECO:0000256" key="5">
    <source>
        <dbReference type="ARBA" id="ARBA00022448"/>
    </source>
</evidence>
<feature type="domain" description="MD-2-related lipid-recognition" evidence="9">
    <location>
        <begin position="42"/>
        <end position="164"/>
    </location>
</feature>
<dbReference type="GO" id="GO:0032934">
    <property type="term" value="F:sterol binding"/>
    <property type="evidence" value="ECO:0007669"/>
    <property type="project" value="InterPro"/>
</dbReference>
<dbReference type="SMART" id="SM00737">
    <property type="entry name" value="ML"/>
    <property type="match status" value="1"/>
</dbReference>
<dbReference type="AlphaFoldDB" id="A0A4Y8DIG7"/>
<feature type="signal peptide" evidence="8">
    <location>
        <begin position="1"/>
        <end position="19"/>
    </location>
</feature>
<dbReference type="EMBL" id="PHWZ01000001">
    <property type="protein sequence ID" value="TEY87565.1"/>
    <property type="molecule type" value="Genomic_DNA"/>
</dbReference>
<dbReference type="PANTHER" id="PTHR11306">
    <property type="entry name" value="NIEMANN PICK TYPE C2 PROTEIN NPC2-RELATED"/>
    <property type="match status" value="1"/>
</dbReference>
<evidence type="ECO:0000256" key="8">
    <source>
        <dbReference type="SAM" id="SignalP"/>
    </source>
</evidence>
<dbReference type="STRING" id="38488.A0A4Y8DIG7"/>
<evidence type="ECO:0000256" key="3">
    <source>
        <dbReference type="ARBA" id="ARBA00011245"/>
    </source>
</evidence>
<proteinExistence type="inferred from homology"/>
<keyword evidence="6 8" id="KW-0732">Signal</keyword>
<comment type="similarity">
    <text evidence="2">Belongs to the NPC2 family.</text>
</comment>
<dbReference type="InterPro" id="IPR014756">
    <property type="entry name" value="Ig_E-set"/>
</dbReference>
<comment type="function">
    <text evidence="1">Catalyzes the intermembrane transfer of phosphatidylglycerol and phosphatidylinositol.</text>
</comment>
<protein>
    <recommendedName>
        <fullName evidence="4">Phosphatidylglycerol/phosphatidylinositol transfer protein</fullName>
    </recommendedName>
</protein>
<organism evidence="10 11">
    <name type="scientific">Botryotinia calthae</name>
    <dbReference type="NCBI Taxonomy" id="38488"/>
    <lineage>
        <taxon>Eukaryota</taxon>
        <taxon>Fungi</taxon>
        <taxon>Dikarya</taxon>
        <taxon>Ascomycota</taxon>
        <taxon>Pezizomycotina</taxon>
        <taxon>Leotiomycetes</taxon>
        <taxon>Helotiales</taxon>
        <taxon>Sclerotiniaceae</taxon>
        <taxon>Botryotinia</taxon>
    </lineage>
</organism>
<keyword evidence="11" id="KW-1185">Reference proteome</keyword>
<evidence type="ECO:0000256" key="4">
    <source>
        <dbReference type="ARBA" id="ARBA00016056"/>
    </source>
</evidence>
<dbReference type="InterPro" id="IPR039670">
    <property type="entry name" value="NPC2-like"/>
</dbReference>
<evidence type="ECO:0000256" key="7">
    <source>
        <dbReference type="ARBA" id="ARBA00023055"/>
    </source>
</evidence>
<dbReference type="CDD" id="cd00917">
    <property type="entry name" value="PG-PI_TP"/>
    <property type="match status" value="1"/>
</dbReference>
<evidence type="ECO:0000256" key="6">
    <source>
        <dbReference type="ARBA" id="ARBA00022729"/>
    </source>
</evidence>
<reference evidence="10 11" key="1">
    <citation type="submission" date="2017-11" db="EMBL/GenBank/DDBJ databases">
        <title>Comparative genomics of Botrytis spp.</title>
        <authorList>
            <person name="Valero-Jimenez C.A."/>
            <person name="Tapia P."/>
            <person name="Veloso J."/>
            <person name="Silva-Moreno E."/>
            <person name="Staats M."/>
            <person name="Valdes J.H."/>
            <person name="Van Kan J.A.L."/>
        </authorList>
    </citation>
    <scope>NUCLEOTIDE SEQUENCE [LARGE SCALE GENOMIC DNA]</scope>
    <source>
        <strain evidence="10 11">MUCL2830</strain>
    </source>
</reference>
<keyword evidence="5" id="KW-0813">Transport</keyword>